<dbReference type="AlphaFoldDB" id="A0A8C0SED1"/>
<dbReference type="GO" id="GO:0005198">
    <property type="term" value="F:structural molecule activity"/>
    <property type="evidence" value="ECO:0007669"/>
    <property type="project" value="InterPro"/>
</dbReference>
<evidence type="ECO:0000313" key="6">
    <source>
        <dbReference type="Proteomes" id="UP000694542"/>
    </source>
</evidence>
<organism evidence="5 6">
    <name type="scientific">Canis lupus familiaris</name>
    <name type="common">Dog</name>
    <name type="synonym">Canis familiaris</name>
    <dbReference type="NCBI Taxonomy" id="9615"/>
    <lineage>
        <taxon>Eukaryota</taxon>
        <taxon>Metazoa</taxon>
        <taxon>Chordata</taxon>
        <taxon>Craniata</taxon>
        <taxon>Vertebrata</taxon>
        <taxon>Euteleostomi</taxon>
        <taxon>Mammalia</taxon>
        <taxon>Eutheria</taxon>
        <taxon>Laurasiatheria</taxon>
        <taxon>Carnivora</taxon>
        <taxon>Caniformia</taxon>
        <taxon>Canidae</taxon>
        <taxon>Canis</taxon>
    </lineage>
</organism>
<feature type="transmembrane region" description="Helical" evidence="3">
    <location>
        <begin position="591"/>
        <end position="611"/>
    </location>
</feature>
<dbReference type="PANTHER" id="PTHR34313:SF2">
    <property type="entry name" value="ENDOGENOUS RETROVIRUS GROUP K MEMBER 21 ENV POLYPROTEIN-LIKE"/>
    <property type="match status" value="1"/>
</dbReference>
<sequence length="647" mass="72396">MRTPRAGSRSDGVDSSPLRRRLANLTITRQQKRRRRRLPSYCWARIRELINQAISLAEQTQPNESLLTILLTVLAITTPPVGEAAVYWAYLPDPPTIRPVTWDDPTPQIHTNMTEYFGGSSSDDMEVANHSISWTGLAAQVPMCFQLPLCDQKPVNGCLVVQPVPHIVTYLSEMEKNENPPSRLNIMLERWIVYEVTGDTPPSDPQQGRRPPGYPNCPQNLTYAISGPIWTECLQKTPLVISPHGIPEFSITDWSRMTRKEPLRYIAYPPGRPMHNVTIPGGVFSTVGEMYHAELWKLVTAMGPAKRQMAKSGYTNTKDFNLTIQACVPKPFLLVVGYGTTNFSFMQNNGTDMLFELGCKNCVLTNCLPVHLPSPQTGPITIFLTMQPPYLLLPVEIEGPWYANYGYQFAVELQLQLKRLKRFLGLLIAGIAALVALIATAAAASVALSQGIQTAQYVNNLAKNVSYALSTQERIDQKILSCLDGLEEEVKFLGNQLSQLKTQMSLVCHGGFQHICVTPMKATNVTWGQVKKHLQGIWFHSNMSLDLLELQKEISSISHSQRGMTNPAEIMAHILDGLHGFNPGNLLKHSFWMFIIIFTIVMILFFAWCVVQAKARQHRFNMDAQLHFLNLKTKKGGGGVRKTDAQS</sequence>
<evidence type="ECO:0000256" key="3">
    <source>
        <dbReference type="SAM" id="Phobius"/>
    </source>
</evidence>
<dbReference type="Pfam" id="PF00517">
    <property type="entry name" value="GP41"/>
    <property type="match status" value="1"/>
</dbReference>
<evidence type="ECO:0000313" key="5">
    <source>
        <dbReference type="Ensembl" id="ENSCAFP00040020250.1"/>
    </source>
</evidence>
<keyword evidence="3" id="KW-0812">Transmembrane</keyword>
<dbReference type="Ensembl" id="ENSCAFT00040023341.1">
    <property type="protein sequence ID" value="ENSCAFP00040020250.1"/>
    <property type="gene ID" value="ENSCAFG00040012663.1"/>
</dbReference>
<dbReference type="Proteomes" id="UP000694542">
    <property type="component" value="Chromosome 12"/>
</dbReference>
<keyword evidence="3" id="KW-1133">Transmembrane helix</keyword>
<keyword evidence="3" id="KW-0472">Membrane</keyword>
<protein>
    <recommendedName>
        <fullName evidence="4">Retroviral envelope protein GP41-like domain-containing protein</fullName>
    </recommendedName>
</protein>
<dbReference type="PANTHER" id="PTHR34313">
    <property type="entry name" value="ENDOGENOUS RETROVIRUS GROUP K MEMBER 113 ENV POLYPROTEIN-RELATED"/>
    <property type="match status" value="1"/>
</dbReference>
<feature type="transmembrane region" description="Helical" evidence="3">
    <location>
        <begin position="423"/>
        <end position="448"/>
    </location>
</feature>
<dbReference type="InterPro" id="IPR051255">
    <property type="entry name" value="Retroviral_env_glycoprotein"/>
</dbReference>
<comment type="subcellular location">
    <subcellularLocation>
        <location evidence="1">Virion</location>
    </subcellularLocation>
</comment>
<reference evidence="5" key="2">
    <citation type="submission" date="2025-08" db="UniProtKB">
        <authorList>
            <consortium name="Ensembl"/>
        </authorList>
    </citation>
    <scope>IDENTIFICATION</scope>
</reference>
<evidence type="ECO:0000256" key="2">
    <source>
        <dbReference type="SAM" id="MobiDB-lite"/>
    </source>
</evidence>
<reference evidence="5" key="1">
    <citation type="submission" date="2018-10" db="EMBL/GenBank/DDBJ databases">
        <title>De novo assembly of a Great Dane genome.</title>
        <authorList>
            <person name="Kidd J.M."/>
            <person name="Pendleton A.L."/>
            <person name="Shen F."/>
            <person name="Emery S."/>
        </authorList>
    </citation>
    <scope>NUCLEOTIDE SEQUENCE [LARGE SCALE GENOMIC DNA]</scope>
    <source>
        <strain evidence="5">Great Dane</strain>
    </source>
</reference>
<name>A0A8C0SED1_CANLF</name>
<feature type="domain" description="Retroviral envelope protein GP41-like" evidence="4">
    <location>
        <begin position="444"/>
        <end position="636"/>
    </location>
</feature>
<accession>A0A8C0SED1</accession>
<proteinExistence type="predicted"/>
<evidence type="ECO:0000256" key="1">
    <source>
        <dbReference type="ARBA" id="ARBA00004328"/>
    </source>
</evidence>
<feature type="region of interest" description="Disordered" evidence="2">
    <location>
        <begin position="197"/>
        <end position="217"/>
    </location>
</feature>
<evidence type="ECO:0000259" key="4">
    <source>
        <dbReference type="Pfam" id="PF00517"/>
    </source>
</evidence>
<dbReference type="InterPro" id="IPR000328">
    <property type="entry name" value="GP41-like"/>
</dbReference>